<dbReference type="EMBL" id="JARBJD010000026">
    <property type="protein sequence ID" value="KAK2959855.1"/>
    <property type="molecule type" value="Genomic_DNA"/>
</dbReference>
<accession>A0ABQ9Y826</accession>
<protein>
    <submittedName>
        <fullName evidence="1">Uncharacterized protein</fullName>
    </submittedName>
</protein>
<gene>
    <name evidence="1" type="ORF">BLNAU_5052</name>
</gene>
<comment type="caution">
    <text evidence="1">The sequence shown here is derived from an EMBL/GenBank/DDBJ whole genome shotgun (WGS) entry which is preliminary data.</text>
</comment>
<keyword evidence="2" id="KW-1185">Reference proteome</keyword>
<dbReference type="Proteomes" id="UP001281761">
    <property type="component" value="Unassembled WGS sequence"/>
</dbReference>
<proteinExistence type="predicted"/>
<reference evidence="1 2" key="1">
    <citation type="journal article" date="2022" name="bioRxiv">
        <title>Genomics of Preaxostyla Flagellates Illuminates Evolutionary Transitions and the Path Towards Mitochondrial Loss.</title>
        <authorList>
            <person name="Novak L.V.F."/>
            <person name="Treitli S.C."/>
            <person name="Pyrih J."/>
            <person name="Halakuc P."/>
            <person name="Pipaliya S.V."/>
            <person name="Vacek V."/>
            <person name="Brzon O."/>
            <person name="Soukal P."/>
            <person name="Eme L."/>
            <person name="Dacks J.B."/>
            <person name="Karnkowska A."/>
            <person name="Elias M."/>
            <person name="Hampl V."/>
        </authorList>
    </citation>
    <scope>NUCLEOTIDE SEQUENCE [LARGE SCALE GENOMIC DNA]</scope>
    <source>
        <strain evidence="1">NAU3</strain>
        <tissue evidence="1">Gut</tissue>
    </source>
</reference>
<evidence type="ECO:0000313" key="1">
    <source>
        <dbReference type="EMBL" id="KAK2959855.1"/>
    </source>
</evidence>
<organism evidence="1 2">
    <name type="scientific">Blattamonas nauphoetae</name>
    <dbReference type="NCBI Taxonomy" id="2049346"/>
    <lineage>
        <taxon>Eukaryota</taxon>
        <taxon>Metamonada</taxon>
        <taxon>Preaxostyla</taxon>
        <taxon>Oxymonadida</taxon>
        <taxon>Blattamonas</taxon>
    </lineage>
</organism>
<sequence>MIHLRPSEVYHSLVVFVKADYPFDDALLDRAARFLKSLEPKWNDHDLADKLVIRLVHSSDGSTSGFAGSIMTLLSSSHSTMIAAALSFLCKTTTRSTPSIRCRLVESDLISNVLATVQPHTLTISGNEGIFDNLLKIIVECLDLSRPWCLTGLGKIAVVDQLNHREMIFQKVVLPSSQFVTFLISNRYFLKQDSLGSFMSLLTTLLDFSPYHRPTLEFVLASPIEMALSGCLPTIEDKDHLWDSLFYIHLWLEEWPKEGRKVDKSGKRVMEALFSEGFEDTLEQKLMNDKGGIFGRSVDDKSHFISHSLGANVKIPEW</sequence>
<evidence type="ECO:0000313" key="2">
    <source>
        <dbReference type="Proteomes" id="UP001281761"/>
    </source>
</evidence>
<name>A0ABQ9Y826_9EUKA</name>